<evidence type="ECO:0000313" key="3">
    <source>
        <dbReference type="Proteomes" id="UP000824782"/>
    </source>
</evidence>
<proteinExistence type="predicted"/>
<evidence type="ECO:0008006" key="4">
    <source>
        <dbReference type="Google" id="ProtNLM"/>
    </source>
</evidence>
<keyword evidence="3" id="KW-1185">Reference proteome</keyword>
<protein>
    <recommendedName>
        <fullName evidence="4">Secreted protein</fullName>
    </recommendedName>
</protein>
<feature type="signal peptide" evidence="1">
    <location>
        <begin position="1"/>
        <end position="19"/>
    </location>
</feature>
<evidence type="ECO:0000256" key="1">
    <source>
        <dbReference type="SAM" id="SignalP"/>
    </source>
</evidence>
<organism evidence="2 3">
    <name type="scientific">Engystomops pustulosus</name>
    <name type="common">Tungara frog</name>
    <name type="synonym">Physalaemus pustulosus</name>
    <dbReference type="NCBI Taxonomy" id="76066"/>
    <lineage>
        <taxon>Eukaryota</taxon>
        <taxon>Metazoa</taxon>
        <taxon>Chordata</taxon>
        <taxon>Craniata</taxon>
        <taxon>Vertebrata</taxon>
        <taxon>Euteleostomi</taxon>
        <taxon>Amphibia</taxon>
        <taxon>Batrachia</taxon>
        <taxon>Anura</taxon>
        <taxon>Neobatrachia</taxon>
        <taxon>Hyloidea</taxon>
        <taxon>Leptodactylidae</taxon>
        <taxon>Leiuperinae</taxon>
        <taxon>Engystomops</taxon>
    </lineage>
</organism>
<accession>A0AAV6ZVM0</accession>
<evidence type="ECO:0000313" key="2">
    <source>
        <dbReference type="EMBL" id="KAG8553121.1"/>
    </source>
</evidence>
<dbReference type="EMBL" id="WNYA01000010">
    <property type="protein sequence ID" value="KAG8553121.1"/>
    <property type="molecule type" value="Genomic_DNA"/>
</dbReference>
<dbReference type="AlphaFoldDB" id="A0AAV6ZVM0"/>
<sequence length="100" mass="11158">MSLCVVLYSVCLCIEMSLNDYYLYQTVEPYILLLCTRPVIGSLHTCNRSVASNATFTLAMLQHLCVCMQTSRKEIKSTLIADLAMSQVFVYSQTTSISAT</sequence>
<gene>
    <name evidence="2" type="ORF">GDO81_003282</name>
</gene>
<comment type="caution">
    <text evidence="2">The sequence shown here is derived from an EMBL/GenBank/DDBJ whole genome shotgun (WGS) entry which is preliminary data.</text>
</comment>
<reference evidence="2" key="1">
    <citation type="thesis" date="2020" institute="ProQuest LLC" country="789 East Eisenhower Parkway, Ann Arbor, MI, USA">
        <title>Comparative Genomics and Chromosome Evolution.</title>
        <authorList>
            <person name="Mudd A.B."/>
        </authorList>
    </citation>
    <scope>NUCLEOTIDE SEQUENCE</scope>
    <source>
        <strain evidence="2">237g6f4</strain>
        <tissue evidence="2">Blood</tissue>
    </source>
</reference>
<keyword evidence="1" id="KW-0732">Signal</keyword>
<name>A0AAV6ZVM0_ENGPU</name>
<feature type="chain" id="PRO_5043440020" description="Secreted protein" evidence="1">
    <location>
        <begin position="20"/>
        <end position="100"/>
    </location>
</feature>
<dbReference type="Proteomes" id="UP000824782">
    <property type="component" value="Unassembled WGS sequence"/>
</dbReference>